<evidence type="ECO:0000313" key="7">
    <source>
        <dbReference type="EMBL" id="GAA5157961.1"/>
    </source>
</evidence>
<dbReference type="NCBIfam" id="NF011930">
    <property type="entry name" value="PRK15401.1"/>
    <property type="match status" value="1"/>
</dbReference>
<reference evidence="8" key="1">
    <citation type="journal article" date="2019" name="Int. J. Syst. Evol. Microbiol.">
        <title>The Global Catalogue of Microorganisms (GCM) 10K type strain sequencing project: providing services to taxonomists for standard genome sequencing and annotation.</title>
        <authorList>
            <consortium name="The Broad Institute Genomics Platform"/>
            <consortium name="The Broad Institute Genome Sequencing Center for Infectious Disease"/>
            <person name="Wu L."/>
            <person name="Ma J."/>
        </authorList>
    </citation>
    <scope>NUCLEOTIDE SEQUENCE [LARGE SCALE GENOMIC DNA]</scope>
    <source>
        <strain evidence="8">JCM 18715</strain>
    </source>
</reference>
<evidence type="ECO:0000256" key="1">
    <source>
        <dbReference type="ARBA" id="ARBA00001954"/>
    </source>
</evidence>
<evidence type="ECO:0000256" key="2">
    <source>
        <dbReference type="ARBA" id="ARBA00022723"/>
    </source>
</evidence>
<comment type="caution">
    <text evidence="7">The sequence shown here is derived from an EMBL/GenBank/DDBJ whole genome shotgun (WGS) entry which is preliminary data.</text>
</comment>
<dbReference type="InterPro" id="IPR037151">
    <property type="entry name" value="AlkB-like_sf"/>
</dbReference>
<evidence type="ECO:0000259" key="6">
    <source>
        <dbReference type="PROSITE" id="PS51471"/>
    </source>
</evidence>
<dbReference type="PROSITE" id="PS51471">
    <property type="entry name" value="FE2OG_OXY"/>
    <property type="match status" value="1"/>
</dbReference>
<organism evidence="7 8">
    <name type="scientific">Viridibacterium curvum</name>
    <dbReference type="NCBI Taxonomy" id="1101404"/>
    <lineage>
        <taxon>Bacteria</taxon>
        <taxon>Pseudomonadati</taxon>
        <taxon>Pseudomonadota</taxon>
        <taxon>Betaproteobacteria</taxon>
        <taxon>Rhodocyclales</taxon>
        <taxon>Rhodocyclaceae</taxon>
        <taxon>Viridibacterium</taxon>
    </lineage>
</organism>
<keyword evidence="5" id="KW-0408">Iron</keyword>
<proteinExistence type="predicted"/>
<dbReference type="PANTHER" id="PTHR16557">
    <property type="entry name" value="ALKYLATED DNA REPAIR PROTEIN ALKB-RELATED"/>
    <property type="match status" value="1"/>
</dbReference>
<keyword evidence="4" id="KW-0560">Oxidoreductase</keyword>
<feature type="domain" description="Fe2OG dioxygenase" evidence="6">
    <location>
        <begin position="116"/>
        <end position="216"/>
    </location>
</feature>
<keyword evidence="8" id="KW-1185">Reference proteome</keyword>
<evidence type="ECO:0000256" key="4">
    <source>
        <dbReference type="ARBA" id="ARBA00023002"/>
    </source>
</evidence>
<keyword evidence="3" id="KW-0223">Dioxygenase</keyword>
<dbReference type="EMBL" id="BAABLD010000001">
    <property type="protein sequence ID" value="GAA5157961.1"/>
    <property type="molecule type" value="Genomic_DNA"/>
</dbReference>
<evidence type="ECO:0000313" key="8">
    <source>
        <dbReference type="Proteomes" id="UP001500547"/>
    </source>
</evidence>
<gene>
    <name evidence="7" type="primary">alkB</name>
    <name evidence="7" type="ORF">GCM10025770_01910</name>
</gene>
<dbReference type="InterPro" id="IPR027450">
    <property type="entry name" value="AlkB-like"/>
</dbReference>
<dbReference type="Pfam" id="PF13532">
    <property type="entry name" value="2OG-FeII_Oxy_2"/>
    <property type="match status" value="1"/>
</dbReference>
<evidence type="ECO:0000256" key="3">
    <source>
        <dbReference type="ARBA" id="ARBA00022964"/>
    </source>
</evidence>
<dbReference type="InterPro" id="IPR004574">
    <property type="entry name" value="Alkb"/>
</dbReference>
<dbReference type="InterPro" id="IPR005123">
    <property type="entry name" value="Oxoglu/Fe-dep_dioxygenase_dom"/>
</dbReference>
<protein>
    <submittedName>
        <fullName evidence="7">DNA oxidative demethylase AlkB</fullName>
    </submittedName>
</protein>
<accession>A0ABP9Q7W8</accession>
<keyword evidence="2" id="KW-0479">Metal-binding</keyword>
<dbReference type="RefSeq" id="WP_345530944.1">
    <property type="nucleotide sequence ID" value="NZ_BAABLD010000001.1"/>
</dbReference>
<evidence type="ECO:0000256" key="5">
    <source>
        <dbReference type="ARBA" id="ARBA00023004"/>
    </source>
</evidence>
<dbReference type="Proteomes" id="UP001500547">
    <property type="component" value="Unassembled WGS sequence"/>
</dbReference>
<dbReference type="PANTHER" id="PTHR16557:SF2">
    <property type="entry name" value="NUCLEIC ACID DIOXYGENASE ALKBH1"/>
    <property type="match status" value="1"/>
</dbReference>
<comment type="cofactor">
    <cofactor evidence="1">
        <name>Fe(2+)</name>
        <dbReference type="ChEBI" id="CHEBI:29033"/>
    </cofactor>
</comment>
<name>A0ABP9Q7W8_9RHOO</name>
<dbReference type="Gene3D" id="2.60.120.590">
    <property type="entry name" value="Alpha-ketoglutarate-dependent dioxygenase AlkB-like"/>
    <property type="match status" value="1"/>
</dbReference>
<dbReference type="SUPFAM" id="SSF51197">
    <property type="entry name" value="Clavaminate synthase-like"/>
    <property type="match status" value="1"/>
</dbReference>
<sequence length="216" mass="23405">MTGDLFAALPPQRHDEAIAPGAMLLHAFALEQADALLSLIFAVTQAAPLRLMQTPGGYSMSVAMSNCGKAGWVSDSHGYRYATHDPLSNTAWPAMPALFQQLAQDAAHAAGFVDFMPDACLINRYAPGARMSLHQDRNERDMAAPIVSVSLGVPATFLFGGLTRSQRPARHRLQHGDVIVWGGPSRLAFHGVAPVAHQHHPATGEFRYNLTFRKAR</sequence>